<accession>A0ACB5U0Y2</accession>
<protein>
    <submittedName>
        <fullName evidence="1">Unnamed protein product</fullName>
    </submittedName>
</protein>
<dbReference type="Proteomes" id="UP001165064">
    <property type="component" value="Unassembled WGS sequence"/>
</dbReference>
<keyword evidence="2" id="KW-1185">Reference proteome</keyword>
<organism evidence="1 2">
    <name type="scientific">Ambrosiozyma monospora</name>
    <name type="common">Yeast</name>
    <name type="synonym">Endomycopsis monosporus</name>
    <dbReference type="NCBI Taxonomy" id="43982"/>
    <lineage>
        <taxon>Eukaryota</taxon>
        <taxon>Fungi</taxon>
        <taxon>Dikarya</taxon>
        <taxon>Ascomycota</taxon>
        <taxon>Saccharomycotina</taxon>
        <taxon>Pichiomycetes</taxon>
        <taxon>Pichiales</taxon>
        <taxon>Pichiaceae</taxon>
        <taxon>Ambrosiozyma</taxon>
    </lineage>
</organism>
<evidence type="ECO:0000313" key="1">
    <source>
        <dbReference type="EMBL" id="GME99206.1"/>
    </source>
</evidence>
<proteinExistence type="predicted"/>
<sequence>MMIVEQTRGFEKVFPGIKLFLATVTLQFMIPFYRDYVKRIGFGLVTKKGIKGLLSRNMSVSIVIGGLAESKFARPGMNRLVLERRKGFVKLALEMVGVNKSGDIKPDEVDLCIVPSYSFGENSIYDVFDPKKNENDDFIAGCLRRVLGTLRQFAKKYLGVRAPLIWTRSIFNYDIGMLPYRRQIDVVIGEPIPIRRLDGLKSGDPVTNEEVEYYHKVYVDAVVKLFNDNKKKYSNQYEEDLTILE</sequence>
<evidence type="ECO:0000313" key="2">
    <source>
        <dbReference type="Proteomes" id="UP001165064"/>
    </source>
</evidence>
<reference evidence="1" key="1">
    <citation type="submission" date="2023-04" db="EMBL/GenBank/DDBJ databases">
        <title>Ambrosiozyma monospora NBRC 10751.</title>
        <authorList>
            <person name="Ichikawa N."/>
            <person name="Sato H."/>
            <person name="Tonouchi N."/>
        </authorList>
    </citation>
    <scope>NUCLEOTIDE SEQUENCE</scope>
    <source>
        <strain evidence="1">NBRC 10751</strain>
    </source>
</reference>
<comment type="caution">
    <text evidence="1">The sequence shown here is derived from an EMBL/GenBank/DDBJ whole genome shotgun (WGS) entry which is preliminary data.</text>
</comment>
<gene>
    <name evidence="1" type="ORF">Amon02_001065100</name>
</gene>
<name>A0ACB5U0Y2_AMBMO</name>
<dbReference type="EMBL" id="BSXS01010895">
    <property type="protein sequence ID" value="GME99206.1"/>
    <property type="molecule type" value="Genomic_DNA"/>
</dbReference>